<evidence type="ECO:0008006" key="3">
    <source>
        <dbReference type="Google" id="ProtNLM"/>
    </source>
</evidence>
<organism evidence="1 2">
    <name type="scientific">Coffea arabica</name>
    <name type="common">Arabian coffee</name>
    <dbReference type="NCBI Taxonomy" id="13443"/>
    <lineage>
        <taxon>Eukaryota</taxon>
        <taxon>Viridiplantae</taxon>
        <taxon>Streptophyta</taxon>
        <taxon>Embryophyta</taxon>
        <taxon>Tracheophyta</taxon>
        <taxon>Spermatophyta</taxon>
        <taxon>Magnoliopsida</taxon>
        <taxon>eudicotyledons</taxon>
        <taxon>Gunneridae</taxon>
        <taxon>Pentapetalae</taxon>
        <taxon>asterids</taxon>
        <taxon>lamiids</taxon>
        <taxon>Gentianales</taxon>
        <taxon>Rubiaceae</taxon>
        <taxon>Ixoroideae</taxon>
        <taxon>Gardenieae complex</taxon>
        <taxon>Bertiereae - Coffeeae clade</taxon>
        <taxon>Coffeeae</taxon>
        <taxon>Coffea</taxon>
    </lineage>
</organism>
<gene>
    <name evidence="2" type="primary">LOC140005106</name>
</gene>
<proteinExistence type="predicted"/>
<dbReference type="SUPFAM" id="SSF56219">
    <property type="entry name" value="DNase I-like"/>
    <property type="match status" value="1"/>
</dbReference>
<reference evidence="2" key="2">
    <citation type="submission" date="2025-08" db="UniProtKB">
        <authorList>
            <consortium name="RefSeq"/>
        </authorList>
    </citation>
    <scope>IDENTIFICATION</scope>
    <source>
        <tissue evidence="2">Leaves</tissue>
    </source>
</reference>
<name>A0ABM4U2D4_COFAR</name>
<dbReference type="InterPro" id="IPR036691">
    <property type="entry name" value="Endo/exonu/phosph_ase_sf"/>
</dbReference>
<dbReference type="Gene3D" id="3.60.10.10">
    <property type="entry name" value="Endonuclease/exonuclease/phosphatase"/>
    <property type="match status" value="1"/>
</dbReference>
<dbReference type="Proteomes" id="UP001652660">
    <property type="component" value="Chromosome 1c"/>
</dbReference>
<sequence length="173" mass="20434">MMEFMDTIVACFLNLIPGQGSRFTWTGIRHGRRIWKKLDRLLVNLEWQQCFPEDSLQHLNITGSDHSPLLLKVSHRTGTAPWLFKFQRMWAKHPTFRDTVRLSWEQPAQGYGMFAFSFKLKRLKQDLRRWNKDTFGDVFKNLAAAEERVRECEVQLEEEGTEDARAHWSHAQA</sequence>
<dbReference type="PANTHER" id="PTHR33710">
    <property type="entry name" value="BNAC02G09200D PROTEIN"/>
    <property type="match status" value="1"/>
</dbReference>
<accession>A0ABM4U2D4</accession>
<dbReference type="GeneID" id="140005106"/>
<reference evidence="1" key="1">
    <citation type="journal article" date="2025" name="Foods">
        <title>Unveiling the Microbial Signatures of Arabica Coffee Cherries: Insights into Ripeness Specific Diversity, Functional Traits, and Implications for Quality and Safety.</title>
        <authorList>
            <consortium name="RefSeq"/>
            <person name="Tenea G.N."/>
            <person name="Cifuentes V."/>
            <person name="Reyes P."/>
            <person name="Cevallos-Vallejos M."/>
        </authorList>
    </citation>
    <scope>NUCLEOTIDE SEQUENCE [LARGE SCALE GENOMIC DNA]</scope>
</reference>
<evidence type="ECO:0000313" key="2">
    <source>
        <dbReference type="RefSeq" id="XP_071901456.1"/>
    </source>
</evidence>
<dbReference type="PANTHER" id="PTHR33710:SF71">
    <property type="entry name" value="ENDONUCLEASE_EXONUCLEASE_PHOSPHATASE DOMAIN-CONTAINING PROTEIN"/>
    <property type="match status" value="1"/>
</dbReference>
<keyword evidence="1" id="KW-1185">Reference proteome</keyword>
<protein>
    <recommendedName>
        <fullName evidence="3">Endonuclease/exonuclease/phosphatase domain-containing protein</fullName>
    </recommendedName>
</protein>
<evidence type="ECO:0000313" key="1">
    <source>
        <dbReference type="Proteomes" id="UP001652660"/>
    </source>
</evidence>
<dbReference type="RefSeq" id="XP_071901456.1">
    <property type="nucleotide sequence ID" value="XM_072045355.1"/>
</dbReference>